<dbReference type="PANTHER" id="PTHR43248:SF29">
    <property type="entry name" value="TRIPEPTIDYL AMINOPEPTIDASE"/>
    <property type="match status" value="1"/>
</dbReference>
<evidence type="ECO:0000313" key="8">
    <source>
        <dbReference type="Proteomes" id="UP001589870"/>
    </source>
</evidence>
<evidence type="ECO:0000256" key="1">
    <source>
        <dbReference type="ARBA" id="ARBA00010088"/>
    </source>
</evidence>
<dbReference type="Proteomes" id="UP001589870">
    <property type="component" value="Unassembled WGS sequence"/>
</dbReference>
<keyword evidence="8" id="KW-1185">Reference proteome</keyword>
<protein>
    <submittedName>
        <fullName evidence="7">Alpha/beta fold hydrolase</fullName>
    </submittedName>
</protein>
<accession>A0ABV6U6Z2</accession>
<feature type="signal peptide" evidence="4">
    <location>
        <begin position="1"/>
        <end position="27"/>
    </location>
</feature>
<dbReference type="InterPro" id="IPR013595">
    <property type="entry name" value="Pept_S33_TAP-like_C"/>
</dbReference>
<keyword evidence="3 7" id="KW-0378">Hydrolase</keyword>
<dbReference type="Gene3D" id="3.40.50.1820">
    <property type="entry name" value="alpha/beta hydrolase"/>
    <property type="match status" value="1"/>
</dbReference>
<feature type="domain" description="AB hydrolase-1" evidence="5">
    <location>
        <begin position="89"/>
        <end position="284"/>
    </location>
</feature>
<dbReference type="Pfam" id="PF08386">
    <property type="entry name" value="Abhydrolase_4"/>
    <property type="match status" value="1"/>
</dbReference>
<feature type="domain" description="Peptidase S33 tripeptidyl aminopeptidase-like C-terminal" evidence="6">
    <location>
        <begin position="404"/>
        <end position="495"/>
    </location>
</feature>
<keyword evidence="2 4" id="KW-0732">Signal</keyword>
<evidence type="ECO:0000256" key="2">
    <source>
        <dbReference type="ARBA" id="ARBA00022729"/>
    </source>
</evidence>
<evidence type="ECO:0000259" key="6">
    <source>
        <dbReference type="Pfam" id="PF08386"/>
    </source>
</evidence>
<evidence type="ECO:0000256" key="4">
    <source>
        <dbReference type="SAM" id="SignalP"/>
    </source>
</evidence>
<organism evidence="7 8">
    <name type="scientific">Sphaerimonospora cavernae</name>
    <dbReference type="NCBI Taxonomy" id="1740611"/>
    <lineage>
        <taxon>Bacteria</taxon>
        <taxon>Bacillati</taxon>
        <taxon>Actinomycetota</taxon>
        <taxon>Actinomycetes</taxon>
        <taxon>Streptosporangiales</taxon>
        <taxon>Streptosporangiaceae</taxon>
        <taxon>Sphaerimonospora</taxon>
    </lineage>
</organism>
<gene>
    <name evidence="7" type="ORF">ACFHYQ_15360</name>
</gene>
<dbReference type="EMBL" id="JBHMQT010000033">
    <property type="protein sequence ID" value="MFC0863680.1"/>
    <property type="molecule type" value="Genomic_DNA"/>
</dbReference>
<reference evidence="7 8" key="1">
    <citation type="submission" date="2024-09" db="EMBL/GenBank/DDBJ databases">
        <authorList>
            <person name="Sun Q."/>
            <person name="Mori K."/>
        </authorList>
    </citation>
    <scope>NUCLEOTIDE SEQUENCE [LARGE SCALE GENOMIC DNA]</scope>
    <source>
        <strain evidence="7 8">TBRC 1851</strain>
    </source>
</reference>
<comment type="caution">
    <text evidence="7">The sequence shown here is derived from an EMBL/GenBank/DDBJ whole genome shotgun (WGS) entry which is preliminary data.</text>
</comment>
<evidence type="ECO:0000313" key="7">
    <source>
        <dbReference type="EMBL" id="MFC0863680.1"/>
    </source>
</evidence>
<evidence type="ECO:0000259" key="5">
    <source>
        <dbReference type="Pfam" id="PF00561"/>
    </source>
</evidence>
<dbReference type="PANTHER" id="PTHR43248">
    <property type="entry name" value="2-SUCCINYL-6-HYDROXY-2,4-CYCLOHEXADIENE-1-CARBOXYLATE SYNTHASE"/>
    <property type="match status" value="1"/>
</dbReference>
<dbReference type="InterPro" id="IPR051601">
    <property type="entry name" value="Serine_prot/Carboxylest_S33"/>
</dbReference>
<comment type="similarity">
    <text evidence="1">Belongs to the peptidase S33 family.</text>
</comment>
<name>A0ABV6U6Z2_9ACTN</name>
<dbReference type="InterPro" id="IPR000073">
    <property type="entry name" value="AB_hydrolase_1"/>
</dbReference>
<evidence type="ECO:0000256" key="3">
    <source>
        <dbReference type="ARBA" id="ARBA00022801"/>
    </source>
</evidence>
<dbReference type="Pfam" id="PF00561">
    <property type="entry name" value="Abhydrolase_1"/>
    <property type="match status" value="1"/>
</dbReference>
<dbReference type="RefSeq" id="WP_394301821.1">
    <property type="nucleotide sequence ID" value="NZ_JBHMQT010000033.1"/>
</dbReference>
<proteinExistence type="inferred from homology"/>
<dbReference type="GO" id="GO:0016787">
    <property type="term" value="F:hydrolase activity"/>
    <property type="evidence" value="ECO:0007669"/>
    <property type="project" value="UniProtKB-KW"/>
</dbReference>
<sequence length="531" mass="57378">MRRTLQVITAALSVSAATLLPHSPATAGTGAAGAGTTRSINWSPCEDDPTAECGTLPVPIDWARPGGPTIDLALARRKATDPAARIGSLVINPGGPGGSGVEAIIGEYQMTFSDEINRKFDIVGFDPRGIARSHPVVCSTDLLAQMPDPIMKSQADFTARLAYNRRLRDDCRARTGPLFDHVDTLSVARDLDAIRAALGERKLTYYGISYGTLIGQVYAETFPRNFRALALDSTMDHTLGTRAFLDTEAATVQDSFNEFVAWCERTSTCALHGKDIRAFWAGLLARAERGELHFPGYPDVPLNQSSLIALATSGFYGPFWAELADLLVAIDTGAEPSARAEQGQLMKLLAPRPMQEEVTGYSPPVFCEDYLLPIRDFREYATHLRRSARLAPDMRISPLAISFTAACLGRRAPIPNPQHRLHVRTNTPLLLGNALHDPATAYPWAVHTAMQLGRSGVLLTYEGWGHGIYGRGDCTTGAFDRYLVSLALPARGSRCPAVPPTEVTSLHRSPIHVPSGPIPGMPGIPGWTFGS</sequence>
<dbReference type="InterPro" id="IPR029058">
    <property type="entry name" value="AB_hydrolase_fold"/>
</dbReference>
<dbReference type="SUPFAM" id="SSF53474">
    <property type="entry name" value="alpha/beta-Hydrolases"/>
    <property type="match status" value="1"/>
</dbReference>
<feature type="chain" id="PRO_5045494871" evidence="4">
    <location>
        <begin position="28"/>
        <end position="531"/>
    </location>
</feature>